<proteinExistence type="predicted"/>
<keyword evidence="2" id="KW-1185">Reference proteome</keyword>
<evidence type="ECO:0000313" key="2">
    <source>
        <dbReference type="Proteomes" id="UP001189429"/>
    </source>
</evidence>
<organism evidence="1 2">
    <name type="scientific">Prorocentrum cordatum</name>
    <dbReference type="NCBI Taxonomy" id="2364126"/>
    <lineage>
        <taxon>Eukaryota</taxon>
        <taxon>Sar</taxon>
        <taxon>Alveolata</taxon>
        <taxon>Dinophyceae</taxon>
        <taxon>Prorocentrales</taxon>
        <taxon>Prorocentraceae</taxon>
        <taxon>Prorocentrum</taxon>
    </lineage>
</organism>
<reference evidence="1" key="1">
    <citation type="submission" date="2023-10" db="EMBL/GenBank/DDBJ databases">
        <authorList>
            <person name="Chen Y."/>
            <person name="Shah S."/>
            <person name="Dougan E. K."/>
            <person name="Thang M."/>
            <person name="Chan C."/>
        </authorList>
    </citation>
    <scope>NUCLEOTIDE SEQUENCE [LARGE SCALE GENOMIC DNA]</scope>
</reference>
<gene>
    <name evidence="1" type="ORF">PCOR1329_LOCUS79471</name>
</gene>
<name>A0ABN9XSV7_9DINO</name>
<dbReference type="Proteomes" id="UP001189429">
    <property type="component" value="Unassembled WGS sequence"/>
</dbReference>
<protein>
    <submittedName>
        <fullName evidence="1">Uncharacterized protein</fullName>
    </submittedName>
</protein>
<accession>A0ABN9XSV7</accession>
<dbReference type="EMBL" id="CAUYUJ010021161">
    <property type="protein sequence ID" value="CAK0903053.1"/>
    <property type="molecule type" value="Genomic_DNA"/>
</dbReference>
<sequence>MPRAPPGRKTLADDVSKTMEGLFSELIESSQDPMLDLFEVFYRDEATLKSQLPNSQFTCPLFEDAFGQDCDTKDYTAEPLCLLNYLSDDYEDMVMRKRDRSCTRDEYVAYLQAFVAGTAGGGRLQMPLVKFNMAVAFNKDSIQSNFQKVWDEHIGSTVAEDVLRSRRIEKLSFLPRQEPAEVRRGRPRQRMPTC</sequence>
<evidence type="ECO:0000313" key="1">
    <source>
        <dbReference type="EMBL" id="CAK0903053.1"/>
    </source>
</evidence>
<comment type="caution">
    <text evidence="1">The sequence shown here is derived from an EMBL/GenBank/DDBJ whole genome shotgun (WGS) entry which is preliminary data.</text>
</comment>